<dbReference type="EMBL" id="LBMM01007353">
    <property type="protein sequence ID" value="KMQ89811.1"/>
    <property type="molecule type" value="Genomic_DNA"/>
</dbReference>
<evidence type="ECO:0000256" key="8">
    <source>
        <dbReference type="RuleBase" id="RU367142"/>
    </source>
</evidence>
<dbReference type="PaxDb" id="67767-A0A0J7KHY4"/>
<dbReference type="STRING" id="67767.A0A0J7KHY4"/>
<gene>
    <name evidence="9" type="ORF">RF55_10514</name>
</gene>
<dbReference type="OrthoDB" id="436405at2759"/>
<evidence type="ECO:0000313" key="10">
    <source>
        <dbReference type="Proteomes" id="UP000036403"/>
    </source>
</evidence>
<keyword evidence="10" id="KW-1185">Reference proteome</keyword>
<keyword evidence="8" id="KW-0653">Protein transport</keyword>
<dbReference type="Proteomes" id="UP000036403">
    <property type="component" value="Unassembled WGS sequence"/>
</dbReference>
<evidence type="ECO:0000256" key="2">
    <source>
        <dbReference type="ARBA" id="ARBA00010867"/>
    </source>
</evidence>
<dbReference type="Gene3D" id="3.10.450.320">
    <property type="entry name" value="Mitochondrial import inner membrane translocase subunit Tim21"/>
    <property type="match status" value="1"/>
</dbReference>
<comment type="similarity">
    <text evidence="2 8">Belongs to the TIM21 family.</text>
</comment>
<keyword evidence="7 8" id="KW-0472">Membrane</keyword>
<comment type="subunit">
    <text evidence="8">Component of the TIM23 complex.</text>
</comment>
<name>A0A0J7KHY4_LASNI</name>
<evidence type="ECO:0000256" key="4">
    <source>
        <dbReference type="ARBA" id="ARBA00022946"/>
    </source>
</evidence>
<evidence type="ECO:0000256" key="7">
    <source>
        <dbReference type="ARBA" id="ARBA00023136"/>
    </source>
</evidence>
<comment type="function">
    <text evidence="8">Essential component of the TIM23 complex, a complex that mediates the translocation of transit peptide-containing proteins across the mitochondrial inner membrane.</text>
</comment>
<keyword evidence="8" id="KW-0813">Transport</keyword>
<keyword evidence="8" id="KW-0811">Translocation</keyword>
<dbReference type="AlphaFoldDB" id="A0A0J7KHY4"/>
<dbReference type="InterPro" id="IPR038552">
    <property type="entry name" value="Tim21_IMS_sf"/>
</dbReference>
<evidence type="ECO:0000256" key="1">
    <source>
        <dbReference type="ARBA" id="ARBA00004304"/>
    </source>
</evidence>
<reference evidence="9 10" key="1">
    <citation type="submission" date="2015-04" db="EMBL/GenBank/DDBJ databases">
        <title>Lasius niger genome sequencing.</title>
        <authorList>
            <person name="Konorov E.A."/>
            <person name="Nikitin M.A."/>
            <person name="Kirill M.V."/>
            <person name="Chang P."/>
        </authorList>
    </citation>
    <scope>NUCLEOTIDE SEQUENCE [LARGE SCALE GENOMIC DNA]</scope>
    <source>
        <tissue evidence="9">Whole</tissue>
    </source>
</reference>
<keyword evidence="8" id="KW-0999">Mitochondrion inner membrane</keyword>
<evidence type="ECO:0000313" key="9">
    <source>
        <dbReference type="EMBL" id="KMQ89811.1"/>
    </source>
</evidence>
<comment type="caution">
    <text evidence="9">The sequence shown here is derived from an EMBL/GenBank/DDBJ whole genome shotgun (WGS) entry which is preliminary data.</text>
</comment>
<proteinExistence type="inferred from homology"/>
<accession>A0A0J7KHY4</accession>
<comment type="subcellular location">
    <subcellularLocation>
        <location evidence="8">Mitochondrion inner membrane</location>
        <topology evidence="8">Single-pass membrane protein</topology>
    </subcellularLocation>
    <subcellularLocation>
        <location evidence="1">Mitochondrion membrane</location>
        <topology evidence="1">Single-pass membrane protein</topology>
    </subcellularLocation>
</comment>
<dbReference type="InterPro" id="IPR013261">
    <property type="entry name" value="Tim21"/>
</dbReference>
<keyword evidence="5 8" id="KW-1133">Transmembrane helix</keyword>
<keyword evidence="3 8" id="KW-0812">Transmembrane</keyword>
<evidence type="ECO:0000256" key="6">
    <source>
        <dbReference type="ARBA" id="ARBA00023128"/>
    </source>
</evidence>
<protein>
    <recommendedName>
        <fullName evidence="8">Mitochondrial import inner membrane translocase subunit Tim21</fullName>
    </recommendedName>
</protein>
<sequence>MASTILSRILQKRYLIIPNTSYCLSVNPKHNAWYSTKKSITNVEPNETNNKIQIGTAEVVKENLKSAGQLGIIISGIGITALILYTLFSELFSSESPDAIYSKARVRCMEHPKLIDLLGAPIKAYGDETNRRRRRRISHMYYIKDGIEYMKLKFYLEGARRRGTAFVEVKKNESNKFEYSYLYVMVKHFGLIKIEPNEDVADIQQD</sequence>
<feature type="transmembrane region" description="Helical" evidence="8">
    <location>
        <begin position="70"/>
        <end position="88"/>
    </location>
</feature>
<dbReference type="Pfam" id="PF08294">
    <property type="entry name" value="TIM21"/>
    <property type="match status" value="1"/>
</dbReference>
<evidence type="ECO:0000256" key="3">
    <source>
        <dbReference type="ARBA" id="ARBA00022692"/>
    </source>
</evidence>
<dbReference type="PANTHER" id="PTHR13032:SF6">
    <property type="entry name" value="MITOCHONDRIAL IMPORT INNER MEMBRANE TRANSLOCASE SUBUNIT TIM21"/>
    <property type="match status" value="1"/>
</dbReference>
<organism evidence="9 10">
    <name type="scientific">Lasius niger</name>
    <name type="common">Black garden ant</name>
    <dbReference type="NCBI Taxonomy" id="67767"/>
    <lineage>
        <taxon>Eukaryota</taxon>
        <taxon>Metazoa</taxon>
        <taxon>Ecdysozoa</taxon>
        <taxon>Arthropoda</taxon>
        <taxon>Hexapoda</taxon>
        <taxon>Insecta</taxon>
        <taxon>Pterygota</taxon>
        <taxon>Neoptera</taxon>
        <taxon>Endopterygota</taxon>
        <taxon>Hymenoptera</taxon>
        <taxon>Apocrita</taxon>
        <taxon>Aculeata</taxon>
        <taxon>Formicoidea</taxon>
        <taxon>Formicidae</taxon>
        <taxon>Formicinae</taxon>
        <taxon>Lasius</taxon>
        <taxon>Lasius</taxon>
    </lineage>
</organism>
<dbReference type="GO" id="GO:0030150">
    <property type="term" value="P:protein import into mitochondrial matrix"/>
    <property type="evidence" value="ECO:0007669"/>
    <property type="project" value="UniProtKB-UniRule"/>
</dbReference>
<keyword evidence="4" id="KW-0809">Transit peptide</keyword>
<dbReference type="PANTHER" id="PTHR13032">
    <property type="entry name" value="MITOCHONDRIAL IMPORT INNER MEMBRANE TRANSLOCASE SUBUNIT TIM21"/>
    <property type="match status" value="1"/>
</dbReference>
<keyword evidence="6 8" id="KW-0496">Mitochondrion</keyword>
<dbReference type="GO" id="GO:0005744">
    <property type="term" value="C:TIM23 mitochondrial import inner membrane translocase complex"/>
    <property type="evidence" value="ECO:0007669"/>
    <property type="project" value="UniProtKB-UniRule"/>
</dbReference>
<evidence type="ECO:0000256" key="5">
    <source>
        <dbReference type="ARBA" id="ARBA00022989"/>
    </source>
</evidence>